<feature type="disulfide bond" evidence="10">
    <location>
        <begin position="832"/>
        <end position="842"/>
    </location>
</feature>
<dbReference type="InterPro" id="IPR001190">
    <property type="entry name" value="SRCR"/>
</dbReference>
<dbReference type="GO" id="GO:0016020">
    <property type="term" value="C:membrane"/>
    <property type="evidence" value="ECO:0007669"/>
    <property type="project" value="UniProtKB-SubCell"/>
</dbReference>
<feature type="disulfide bond" evidence="10">
    <location>
        <begin position="1403"/>
        <end position="1413"/>
    </location>
</feature>
<evidence type="ECO:0000313" key="13">
    <source>
        <dbReference type="EnsemblMetazoa" id="XP_019854371.1"/>
    </source>
</evidence>
<feature type="domain" description="SRCR" evidence="12">
    <location>
        <begin position="1226"/>
        <end position="1327"/>
    </location>
</feature>
<evidence type="ECO:0000256" key="4">
    <source>
        <dbReference type="ARBA" id="ARBA00022737"/>
    </source>
</evidence>
<feature type="domain" description="SRCR" evidence="12">
    <location>
        <begin position="761"/>
        <end position="864"/>
    </location>
</feature>
<dbReference type="PANTHER" id="PTHR19331">
    <property type="entry name" value="SCAVENGER RECEPTOR DOMAIN-CONTAINING"/>
    <property type="match status" value="1"/>
</dbReference>
<keyword evidence="2 11" id="KW-0812">Transmembrane</keyword>
<feature type="disulfide bond" evidence="10">
    <location>
        <begin position="1059"/>
        <end position="1069"/>
    </location>
</feature>
<feature type="domain" description="SRCR" evidence="12">
    <location>
        <begin position="516"/>
        <end position="617"/>
    </location>
</feature>
<protein>
    <recommendedName>
        <fullName evidence="12">SRCR domain-containing protein</fullName>
    </recommendedName>
</protein>
<evidence type="ECO:0000259" key="12">
    <source>
        <dbReference type="PROSITE" id="PS50287"/>
    </source>
</evidence>
<accession>A0AAN0JCA1</accession>
<feature type="domain" description="SRCR" evidence="12">
    <location>
        <begin position="879"/>
        <end position="980"/>
    </location>
</feature>
<proteinExistence type="predicted"/>
<keyword evidence="5 11" id="KW-1133">Transmembrane helix</keyword>
<feature type="domain" description="SRCR" evidence="12">
    <location>
        <begin position="50"/>
        <end position="154"/>
    </location>
</feature>
<evidence type="ECO:0000256" key="7">
    <source>
        <dbReference type="ARBA" id="ARBA00023157"/>
    </source>
</evidence>
<feature type="transmembrane region" description="Helical" evidence="11">
    <location>
        <begin position="1458"/>
        <end position="1484"/>
    </location>
</feature>
<sequence length="1541" mass="165998">MRDHPKFCFLHLFPLVCVAACKAMGRISLLLLLSVFIVTSKSQSCTENDLRLVWGSGPWEGNLQICINGNWGWVCDNSFGTVDAQVACRQLGFQTTGAAYRMWSYYGLGNISTPLLLDGLNCAGNENRIIDCPRPYPVGVVSCLYNEIIGIVCPSGGGCTGNQIRRIRNNNGVPFRGNGRVEMCYNGQWGRVCDDSWGSNDVKVACYELGFTKQRVATYCCSRYFGQGYGPYVYDDVACSSAETSLISCNSRALGSTNCAGSNDAGIGCSGTITSSCTNGDVKLWRPSDGPEYFGLALYCKNSKWTGVCDDSFTCHTARLICEQLGYPGALYYRGEGYWGYFYSTLGNNGVDHYAWSCSASHTSLSQCSYYYHSSCNAYHDQFGIMCTPKDQKSECTTGTVRLVNGTSSNNGRVEYCFDGGWASLCGLSAPASTAVCRTLGFNTSFASIYNDERYGRNNNPSSLSYLSCPTSATHLNQCTAIRKGNGGCWRSVSRCGKEYSVQCYNNIGECTDGSFRLVNGTIEQEGRVEICTNGLWGAICHGSWNSIDAFVLCRSLGYGGSGPTTYWTSTFGLATGPAPWKNVLCYGWENTLFDCQKTIYPYDSCPVQNTVGVACKDGCANGQVRLVGGNFENEGTIQVCYSGRWGQVSDQGWDANGARVVCNQLGYTGGNAVPTTGSSYGKSNLTIHLKFVACSGNEINIDLCSKTKLSLNNGKKELVTAQVAGVDCIYDVPTDPPCIATPPLYNTQGNQCGAAQNRTVRINPDDSPGNGRVQYCYNGYWSPFCNMDPVTASIACNDLGYTAYSWGSIIDNGNYATANLMNISLFDRVSCTGSESSITQCTLVPSDPSCTPYCSTNLGLRCYDNTIPSNQCSPEGSLRLADGVIDNEGRVEVCVNGVWGAVCDQGFDKTDAYVVCKQLGHPELEPYVFTNSTFGAGQFPIVYSNLGCGGYENSLAACQKQTYPNTTCSRNNVAGVLCGYDCTDGDIRLVGSQWNYEGTVEICFDNLWGLISDSVWTLSTAQVICQQLGYQAEGTLAVRGSQYGKPNNLTIHFRNVSCNGDEATFSDCSYSTLSLAQGKALLATDDVAGVKCYTPDQCVPPPAATGGECTNGALRQRGGQGGIPEGNLEYCYRGYWSPFCYLGTTEATVACRQLGYSSYDLTVIFSDGRFGSISNTSLFQNITCEANPNAGLLSDCQVIDTCQSTCPNAIGLRCYESGNCMEGSVRLVNGSFTTEGRVEVCSNGIWGTICANKFTAIDAYVICKELGYGLLEPTVYNNSYYGDGDGSIVISELDCKGYEPTVLDCAKKDYGSFTCSRDNVIGIVCQENCQDGDIQLSGGTTNTQGTVQYCYYNTWGLISDNSWTDNAARVVCSQLGHTGGTAVRGSAYGKPNRTIVLSSVDCGGTENSLQDCQSSILSPDDGRSLYPHVAVAGVMCVDSTPAPTSGTSEVVSTNSAAVGLAIVMIFLILIILITIGMILYVFFMRQKVIRTNAVLNEPRVKMSGLGDTGVNNPMVGLEEEGLEDFNTADQDELVDRLNKM</sequence>
<dbReference type="PROSITE" id="PS50287">
    <property type="entry name" value="SRCR_2"/>
    <property type="match status" value="12"/>
</dbReference>
<dbReference type="Proteomes" id="UP000007879">
    <property type="component" value="Unassembled WGS sequence"/>
</dbReference>
<feature type="disulfide bond" evidence="10">
    <location>
        <begin position="586"/>
        <end position="596"/>
    </location>
</feature>
<feature type="disulfide bond" evidence="10">
    <location>
        <begin position="695"/>
        <end position="705"/>
    </location>
</feature>
<feature type="domain" description="SRCR" evidence="12">
    <location>
        <begin position="625"/>
        <end position="730"/>
    </location>
</feature>
<keyword evidence="7 10" id="KW-1015">Disulfide bond</keyword>
<comment type="caution">
    <text evidence="10">Lacks conserved residue(s) required for the propagation of feature annotation.</text>
</comment>
<feature type="disulfide bond" evidence="10">
    <location>
        <begin position="469"/>
        <end position="479"/>
    </location>
</feature>
<keyword evidence="3" id="KW-0732">Signal</keyword>
<organism evidence="13 14">
    <name type="scientific">Amphimedon queenslandica</name>
    <name type="common">Sponge</name>
    <dbReference type="NCBI Taxonomy" id="400682"/>
    <lineage>
        <taxon>Eukaryota</taxon>
        <taxon>Metazoa</taxon>
        <taxon>Porifera</taxon>
        <taxon>Demospongiae</taxon>
        <taxon>Heteroscleromorpha</taxon>
        <taxon>Haplosclerida</taxon>
        <taxon>Niphatidae</taxon>
        <taxon>Amphimedon</taxon>
    </lineage>
</organism>
<evidence type="ECO:0000256" key="8">
    <source>
        <dbReference type="ARBA" id="ARBA00023170"/>
    </source>
</evidence>
<feature type="disulfide bond" evidence="10">
    <location>
        <begin position="122"/>
        <end position="132"/>
    </location>
</feature>
<comment type="subcellular location">
    <subcellularLocation>
        <location evidence="1">Membrane</location>
        <topology evidence="1">Single-pass membrane protein</topology>
    </subcellularLocation>
</comment>
<reference evidence="14" key="1">
    <citation type="journal article" date="2010" name="Nature">
        <title>The Amphimedon queenslandica genome and the evolution of animal complexity.</title>
        <authorList>
            <person name="Srivastava M."/>
            <person name="Simakov O."/>
            <person name="Chapman J."/>
            <person name="Fahey B."/>
            <person name="Gauthier M.E."/>
            <person name="Mitros T."/>
            <person name="Richards G.S."/>
            <person name="Conaco C."/>
            <person name="Dacre M."/>
            <person name="Hellsten U."/>
            <person name="Larroux C."/>
            <person name="Putnam N.H."/>
            <person name="Stanke M."/>
            <person name="Adamska M."/>
            <person name="Darling A."/>
            <person name="Degnan S.M."/>
            <person name="Oakley T.H."/>
            <person name="Plachetzki D.C."/>
            <person name="Zhai Y."/>
            <person name="Adamski M."/>
            <person name="Calcino A."/>
            <person name="Cummins S.F."/>
            <person name="Goodstein D.M."/>
            <person name="Harris C."/>
            <person name="Jackson D.J."/>
            <person name="Leys S.P."/>
            <person name="Shu S."/>
            <person name="Woodcroft B.J."/>
            <person name="Vervoort M."/>
            <person name="Kosik K.S."/>
            <person name="Manning G."/>
            <person name="Degnan B.M."/>
            <person name="Rokhsar D.S."/>
        </authorList>
    </citation>
    <scope>NUCLEOTIDE SEQUENCE [LARGE SCALE GENOMIC DNA]</scope>
</reference>
<feature type="domain" description="SRCR" evidence="12">
    <location>
        <begin position="167"/>
        <end position="270"/>
    </location>
</feature>
<keyword evidence="6 11" id="KW-0472">Membrane</keyword>
<dbReference type="RefSeq" id="XP_019854371.1">
    <property type="nucleotide sequence ID" value="XM_019998812.1"/>
</dbReference>
<keyword evidence="4" id="KW-0677">Repeat</keyword>
<evidence type="ECO:0000256" key="11">
    <source>
        <dbReference type="SAM" id="Phobius"/>
    </source>
</evidence>
<dbReference type="GeneID" id="105313439"/>
<dbReference type="FunFam" id="3.10.250.10:FF:000001">
    <property type="entry name" value="Lysyl oxidase 4 isoform X1"/>
    <property type="match status" value="1"/>
</dbReference>
<feature type="domain" description="SRCR" evidence="12">
    <location>
        <begin position="401"/>
        <end position="505"/>
    </location>
</feature>
<keyword evidence="14" id="KW-1185">Reference proteome</keyword>
<keyword evidence="9" id="KW-0325">Glycoprotein</keyword>
<feature type="disulfide bond" evidence="10">
    <location>
        <begin position="1296"/>
        <end position="1306"/>
    </location>
</feature>
<reference evidence="13" key="2">
    <citation type="submission" date="2024-06" db="UniProtKB">
        <authorList>
            <consortium name="EnsemblMetazoa"/>
        </authorList>
    </citation>
    <scope>IDENTIFICATION</scope>
</reference>
<feature type="domain" description="SRCR" evidence="12">
    <location>
        <begin position="282"/>
        <end position="388"/>
    </location>
</feature>
<evidence type="ECO:0000256" key="10">
    <source>
        <dbReference type="PROSITE-ProRule" id="PRU00196"/>
    </source>
</evidence>
<evidence type="ECO:0000256" key="5">
    <source>
        <dbReference type="ARBA" id="ARBA00022989"/>
    </source>
</evidence>
<dbReference type="EnsemblMetazoa" id="XM_019998812.1">
    <property type="protein sequence ID" value="XP_019854371.1"/>
    <property type="gene ID" value="LOC105313439"/>
</dbReference>
<dbReference type="FunFam" id="3.10.250.10:FF:000016">
    <property type="entry name" value="Scavenger receptor cysteine-rich protein type 12"/>
    <property type="match status" value="5"/>
</dbReference>
<dbReference type="KEGG" id="aqu:105313439"/>
<dbReference type="SUPFAM" id="SSF56487">
    <property type="entry name" value="SRCR-like"/>
    <property type="match status" value="12"/>
</dbReference>
<evidence type="ECO:0000256" key="9">
    <source>
        <dbReference type="ARBA" id="ARBA00023180"/>
    </source>
</evidence>
<keyword evidence="8" id="KW-0675">Receptor</keyword>
<dbReference type="Gene3D" id="3.10.250.10">
    <property type="entry name" value="SRCR-like domain"/>
    <property type="match status" value="12"/>
</dbReference>
<dbReference type="PROSITE" id="PS00420">
    <property type="entry name" value="SRCR_1"/>
    <property type="match status" value="5"/>
</dbReference>
<dbReference type="PRINTS" id="PR00258">
    <property type="entry name" value="SPERACTRCPTR"/>
</dbReference>
<feature type="domain" description="SRCR" evidence="12">
    <location>
        <begin position="1115"/>
        <end position="1216"/>
    </location>
</feature>
<dbReference type="PANTHER" id="PTHR19331:SF465">
    <property type="entry name" value="EGG PEPTIDE SPERACT RECEPTOR"/>
    <property type="match status" value="1"/>
</dbReference>
<dbReference type="Pfam" id="PF00530">
    <property type="entry name" value="SRCR"/>
    <property type="match status" value="11"/>
</dbReference>
<feature type="disulfide bond" evidence="10">
    <location>
        <begin position="358"/>
        <end position="368"/>
    </location>
</feature>
<evidence type="ECO:0000256" key="2">
    <source>
        <dbReference type="ARBA" id="ARBA00022692"/>
    </source>
</evidence>
<dbReference type="InterPro" id="IPR036772">
    <property type="entry name" value="SRCR-like_dom_sf"/>
</dbReference>
<feature type="domain" description="SRCR" evidence="12">
    <location>
        <begin position="988"/>
        <end position="1094"/>
    </location>
</feature>
<evidence type="ECO:0000256" key="6">
    <source>
        <dbReference type="ARBA" id="ARBA00023136"/>
    </source>
</evidence>
<name>A0AAN0JCA1_AMPQE</name>
<feature type="domain" description="SRCR" evidence="12">
    <location>
        <begin position="1335"/>
        <end position="1438"/>
    </location>
</feature>
<feature type="disulfide bond" evidence="10">
    <location>
        <begin position="949"/>
        <end position="959"/>
    </location>
</feature>
<dbReference type="FunFam" id="3.10.250.10:FF:000007">
    <property type="entry name" value="Soluble scavenger receptor cysteine-rich domain-containing protein SSC5D"/>
    <property type="match status" value="2"/>
</dbReference>
<evidence type="ECO:0000313" key="14">
    <source>
        <dbReference type="Proteomes" id="UP000007879"/>
    </source>
</evidence>
<feature type="disulfide bond" evidence="10">
    <location>
        <begin position="239"/>
        <end position="249"/>
    </location>
</feature>
<evidence type="ECO:0000256" key="3">
    <source>
        <dbReference type="ARBA" id="ARBA00022729"/>
    </source>
</evidence>
<dbReference type="SMART" id="SM00202">
    <property type="entry name" value="SR"/>
    <property type="match status" value="12"/>
</dbReference>
<evidence type="ECO:0000256" key="1">
    <source>
        <dbReference type="ARBA" id="ARBA00004167"/>
    </source>
</evidence>